<dbReference type="CDD" id="cd01627">
    <property type="entry name" value="HAD_TPP"/>
    <property type="match status" value="1"/>
</dbReference>
<dbReference type="NCBIfam" id="TIGR00685">
    <property type="entry name" value="T6PP"/>
    <property type="match status" value="1"/>
</dbReference>
<dbReference type="GO" id="GO:0004805">
    <property type="term" value="F:trehalose-phosphatase activity"/>
    <property type="evidence" value="ECO:0007669"/>
    <property type="project" value="TreeGrafter"/>
</dbReference>
<dbReference type="STRING" id="762982.HMPREF9442_00040"/>
<reference evidence="3 4" key="1">
    <citation type="submission" date="2011-02" db="EMBL/GenBank/DDBJ databases">
        <authorList>
            <person name="Weinstock G."/>
            <person name="Sodergren E."/>
            <person name="Clifton S."/>
            <person name="Fulton L."/>
            <person name="Fulton B."/>
            <person name="Courtney L."/>
            <person name="Fronick C."/>
            <person name="Harrison M."/>
            <person name="Strong C."/>
            <person name="Farmer C."/>
            <person name="Delahaunty K."/>
            <person name="Markovic C."/>
            <person name="Hall O."/>
            <person name="Minx P."/>
            <person name="Tomlinson C."/>
            <person name="Mitreva M."/>
            <person name="Hou S."/>
            <person name="Chen J."/>
            <person name="Wollam A."/>
            <person name="Pepin K.H."/>
            <person name="Johnson M."/>
            <person name="Bhonagiri V."/>
            <person name="Zhang X."/>
            <person name="Suruliraj S."/>
            <person name="Warren W."/>
            <person name="Chinwalla A."/>
            <person name="Mardis E.R."/>
            <person name="Wilson R.K."/>
        </authorList>
    </citation>
    <scope>NUCLEOTIDE SEQUENCE [LARGE SCALE GENOMIC DNA]</scope>
    <source>
        <strain evidence="3 4">YIT 11841</strain>
    </source>
</reference>
<dbReference type="eggNOG" id="COG0380">
    <property type="taxonomic scope" value="Bacteria"/>
</dbReference>
<comment type="similarity">
    <text evidence="2">Belongs to the glycosyltransferase 20 family.</text>
</comment>
<dbReference type="EMBL" id="AFBR01000001">
    <property type="protein sequence ID" value="EGG58147.1"/>
    <property type="molecule type" value="Genomic_DNA"/>
</dbReference>
<protein>
    <submittedName>
        <fullName evidence="3">Trehalose-phosphatase</fullName>
    </submittedName>
</protein>
<dbReference type="eggNOG" id="COG1877">
    <property type="taxonomic scope" value="Bacteria"/>
</dbReference>
<dbReference type="Pfam" id="PF00982">
    <property type="entry name" value="Glyco_transf_20"/>
    <property type="match status" value="1"/>
</dbReference>
<dbReference type="InterPro" id="IPR006379">
    <property type="entry name" value="HAD-SF_hydro_IIB"/>
</dbReference>
<comment type="caution">
    <text evidence="3">The sequence shown here is derived from an EMBL/GenBank/DDBJ whole genome shotgun (WGS) entry which is preliminary data.</text>
</comment>
<gene>
    <name evidence="3" type="ORF">HMPREF9442_00040</name>
</gene>
<dbReference type="NCBIfam" id="TIGR01484">
    <property type="entry name" value="HAD-SF-IIB"/>
    <property type="match status" value="1"/>
</dbReference>
<dbReference type="InterPro" id="IPR036412">
    <property type="entry name" value="HAD-like_sf"/>
</dbReference>
<dbReference type="GO" id="GO:0005829">
    <property type="term" value="C:cytosol"/>
    <property type="evidence" value="ECO:0007669"/>
    <property type="project" value="TreeGrafter"/>
</dbReference>
<evidence type="ECO:0000313" key="4">
    <source>
        <dbReference type="Proteomes" id="UP000005546"/>
    </source>
</evidence>
<dbReference type="PANTHER" id="PTHR10788:SF106">
    <property type="entry name" value="BCDNA.GH08860"/>
    <property type="match status" value="1"/>
</dbReference>
<accession>F3QPF3</accession>
<organism evidence="3 4">
    <name type="scientific">Paraprevotella xylaniphila YIT 11841</name>
    <dbReference type="NCBI Taxonomy" id="762982"/>
    <lineage>
        <taxon>Bacteria</taxon>
        <taxon>Pseudomonadati</taxon>
        <taxon>Bacteroidota</taxon>
        <taxon>Bacteroidia</taxon>
        <taxon>Bacteroidales</taxon>
        <taxon>Prevotellaceae</taxon>
        <taxon>Paraprevotella</taxon>
    </lineage>
</organism>
<comment type="similarity">
    <text evidence="1">In the C-terminal section; belongs to the trehalose phosphatase family.</text>
</comment>
<dbReference type="InterPro" id="IPR023214">
    <property type="entry name" value="HAD_sf"/>
</dbReference>
<proteinExistence type="inferred from homology"/>
<dbReference type="RefSeq" id="WP_008623967.1">
    <property type="nucleotide sequence ID" value="NZ_GL883805.1"/>
</dbReference>
<dbReference type="HOGENOM" id="CLU_002351_3_3_10"/>
<dbReference type="Gene3D" id="3.40.50.1000">
    <property type="entry name" value="HAD superfamily/HAD-like"/>
    <property type="match status" value="1"/>
</dbReference>
<dbReference type="SUPFAM" id="SSF53756">
    <property type="entry name" value="UDP-Glycosyltransferase/glycogen phosphorylase"/>
    <property type="match status" value="1"/>
</dbReference>
<dbReference type="GO" id="GO:0003825">
    <property type="term" value="F:alpha,alpha-trehalose-phosphate synthase (UDP-forming) activity"/>
    <property type="evidence" value="ECO:0007669"/>
    <property type="project" value="TreeGrafter"/>
</dbReference>
<dbReference type="Pfam" id="PF02358">
    <property type="entry name" value="Trehalose_PPase"/>
    <property type="match status" value="1"/>
</dbReference>
<evidence type="ECO:0000256" key="1">
    <source>
        <dbReference type="ARBA" id="ARBA00006330"/>
    </source>
</evidence>
<dbReference type="SUPFAM" id="SSF56784">
    <property type="entry name" value="HAD-like"/>
    <property type="match status" value="1"/>
</dbReference>
<sequence>MKLYIVANRLPVKAVPRQDSYTFVRSEGGLATGLDSLQISMEKHWIGWPGVCVDNVRQQIEIRQHLETMDFHPIFLSEEQYHDYYEGYSNSTIWPLCHYFFSHTTVRKEYWESYQRVNALFCEEICKQVGSGDWVWIQDYQLMLLPGMLRKRMPNLHIGYFHHIPFPSYELFRILPERAELLNGLMGADFIGFHTHDYMRYFINAVERVLHIKFDLDEAQTDSRIVRVNALPMGINYELYNHSSATPKVWSEIEKKRILFRNHKLLLSVDRLDYSKGILHRLQGFEAFLERHPEYQGKVTLAMVIVPSRDHVESYAGLKTKIDETIGRINGRYSDMNWTPVCYFYHGFSFEELTAMYFVADVALVTPLRDGMNLVAKEYVATKVNNPGVLVLSEMAGAAVELADAIQINPNDTDQIADAIFTALQMPYEEQAKRISKMQAILSVQTVNKWAADFLEEWKNVVDKNQYLSGKLLSTNLLKQIKALYTQARSRLILLDYDGTLVGFQKRPEDAVPTPEVIRVLKDLTSDPANHVVINSGRDHQTLEKWLGVLPVSFAAEHGAYYKENGEWHQTSYKPEWSQSILSILNMFVHKTPKSRLEIKETALAWHYRAVDSWLGELRARQLVRALVSICLQHRLQILQGNKVVEIKQSNCTKGSEVKRLLRKAHYDFILAMGDDTTDNDMFRALPDSAVTVKIGTVSEDARYNLKSQTDALPMLQALATGAPLRISSNGKQGRRDLGVVLHWMKKLIKRK</sequence>
<dbReference type="InterPro" id="IPR003337">
    <property type="entry name" value="Trehalose_PPase"/>
</dbReference>
<dbReference type="Gene3D" id="3.40.50.2000">
    <property type="entry name" value="Glycogen Phosphorylase B"/>
    <property type="match status" value="2"/>
</dbReference>
<dbReference type="OrthoDB" id="9761633at2"/>
<dbReference type="PANTHER" id="PTHR10788">
    <property type="entry name" value="TREHALOSE-6-PHOSPHATE SYNTHASE"/>
    <property type="match status" value="1"/>
</dbReference>
<dbReference type="NCBIfam" id="NF011071">
    <property type="entry name" value="PRK14501.1"/>
    <property type="match status" value="1"/>
</dbReference>
<dbReference type="AlphaFoldDB" id="F3QPF3"/>
<evidence type="ECO:0000256" key="2">
    <source>
        <dbReference type="ARBA" id="ARBA00008799"/>
    </source>
</evidence>
<keyword evidence="4" id="KW-1185">Reference proteome</keyword>
<name>F3QPF3_9BACT</name>
<dbReference type="GO" id="GO:0005992">
    <property type="term" value="P:trehalose biosynthetic process"/>
    <property type="evidence" value="ECO:0007669"/>
    <property type="project" value="InterPro"/>
</dbReference>
<evidence type="ECO:0000313" key="3">
    <source>
        <dbReference type="EMBL" id="EGG58147.1"/>
    </source>
</evidence>
<dbReference type="Proteomes" id="UP000005546">
    <property type="component" value="Unassembled WGS sequence"/>
</dbReference>
<dbReference type="CDD" id="cd03788">
    <property type="entry name" value="GT20_TPS"/>
    <property type="match status" value="1"/>
</dbReference>
<dbReference type="InterPro" id="IPR001830">
    <property type="entry name" value="Glyco_trans_20"/>
</dbReference>
<dbReference type="Gene3D" id="3.30.70.1020">
    <property type="entry name" value="Trehalose-6-phosphate phosphatase related protein, domain 2"/>
    <property type="match status" value="1"/>
</dbReference>